<reference evidence="9" key="2">
    <citation type="submission" date="2012-05" db="EMBL/GenBank/DDBJ databases">
        <title>The Genome Annotation of Fusarium oxysporum Cotton.</title>
        <authorList>
            <consortium name="The Broad Institute Genomics Platform"/>
            <person name="Ma L.-J."/>
            <person name="Corby-Kistler H."/>
            <person name="Broz K."/>
            <person name="Gale L.R."/>
            <person name="Jonkers W."/>
            <person name="O'Donnell K."/>
            <person name="Ploetz R."/>
            <person name="Steinberg C."/>
            <person name="Schwartz D.C."/>
            <person name="VanEtten H."/>
            <person name="Zhou S."/>
            <person name="Young S.K."/>
            <person name="Zeng Q."/>
            <person name="Gargeya S."/>
            <person name="Fitzgerald M."/>
            <person name="Abouelleil A."/>
            <person name="Alvarado L."/>
            <person name="Chapman S.B."/>
            <person name="Gainer-Dewar J."/>
            <person name="Goldberg J."/>
            <person name="Griggs A."/>
            <person name="Gujja S."/>
            <person name="Hansen M."/>
            <person name="Howarth C."/>
            <person name="Imamovic A."/>
            <person name="Ireland A."/>
            <person name="Larimer J."/>
            <person name="McCowan C."/>
            <person name="Murphy C."/>
            <person name="Pearson M."/>
            <person name="Poon T.W."/>
            <person name="Priest M."/>
            <person name="Roberts A."/>
            <person name="Saif S."/>
            <person name="Shea T."/>
            <person name="Sykes S."/>
            <person name="Wortman J."/>
            <person name="Nusbaum C."/>
            <person name="Birren B."/>
        </authorList>
    </citation>
    <scope>NUCLEOTIDE SEQUENCE</scope>
    <source>
        <strain evidence="9">25433</strain>
    </source>
</reference>
<keyword evidence="3" id="KW-0349">Heme</keyword>
<dbReference type="OrthoDB" id="3934656at2759"/>
<keyword evidence="7" id="KW-0503">Monooxygenase</keyword>
<dbReference type="InterPro" id="IPR036396">
    <property type="entry name" value="Cyt_P450_sf"/>
</dbReference>
<dbReference type="GO" id="GO:0016705">
    <property type="term" value="F:oxidoreductase activity, acting on paired donors, with incorporation or reduction of molecular oxygen"/>
    <property type="evidence" value="ECO:0007669"/>
    <property type="project" value="InterPro"/>
</dbReference>
<dbReference type="EMBL" id="JH657957">
    <property type="protein sequence ID" value="EXM19972.1"/>
    <property type="molecule type" value="Genomic_DNA"/>
</dbReference>
<dbReference type="Pfam" id="PF00067">
    <property type="entry name" value="p450"/>
    <property type="match status" value="1"/>
</dbReference>
<dbReference type="PANTHER" id="PTHR24305:SF77">
    <property type="entry name" value="CYTOCHROME P450 MONOOXYGENASE"/>
    <property type="match status" value="1"/>
</dbReference>
<dbReference type="Gene3D" id="1.10.630.10">
    <property type="entry name" value="Cytochrome P450"/>
    <property type="match status" value="1"/>
</dbReference>
<evidence type="ECO:0000256" key="4">
    <source>
        <dbReference type="ARBA" id="ARBA00022723"/>
    </source>
</evidence>
<organism evidence="9">
    <name type="scientific">Fusarium oxysporum f. sp. vasinfectum 25433</name>
    <dbReference type="NCBI Taxonomy" id="1089449"/>
    <lineage>
        <taxon>Eukaryota</taxon>
        <taxon>Fungi</taxon>
        <taxon>Dikarya</taxon>
        <taxon>Ascomycota</taxon>
        <taxon>Pezizomycotina</taxon>
        <taxon>Sordariomycetes</taxon>
        <taxon>Hypocreomycetidae</taxon>
        <taxon>Hypocreales</taxon>
        <taxon>Nectriaceae</taxon>
        <taxon>Fusarium</taxon>
        <taxon>Fusarium oxysporum species complex</taxon>
    </lineage>
</organism>
<protein>
    <recommendedName>
        <fullName evidence="10">Pisatin demethylase</fullName>
    </recommendedName>
</protein>
<dbReference type="InterPro" id="IPR050121">
    <property type="entry name" value="Cytochrome_P450_monoxygenase"/>
</dbReference>
<keyword evidence="8" id="KW-1133">Transmembrane helix</keyword>
<keyword evidence="8" id="KW-0472">Membrane</keyword>
<keyword evidence="8" id="KW-0812">Transmembrane</keyword>
<feature type="transmembrane region" description="Helical" evidence="8">
    <location>
        <begin position="15"/>
        <end position="36"/>
    </location>
</feature>
<dbReference type="AlphaFoldDB" id="X0LFN4"/>
<keyword evidence="5" id="KW-0560">Oxidoreductase</keyword>
<evidence type="ECO:0000256" key="8">
    <source>
        <dbReference type="SAM" id="Phobius"/>
    </source>
</evidence>
<dbReference type="SUPFAM" id="SSF48264">
    <property type="entry name" value="Cytochrome P450"/>
    <property type="match status" value="1"/>
</dbReference>
<comment type="cofactor">
    <cofactor evidence="1">
        <name>heme</name>
        <dbReference type="ChEBI" id="CHEBI:30413"/>
    </cofactor>
</comment>
<evidence type="ECO:0000256" key="1">
    <source>
        <dbReference type="ARBA" id="ARBA00001971"/>
    </source>
</evidence>
<accession>X0LFN4</accession>
<evidence type="ECO:0000256" key="5">
    <source>
        <dbReference type="ARBA" id="ARBA00023002"/>
    </source>
</evidence>
<keyword evidence="4" id="KW-0479">Metal-binding</keyword>
<gene>
    <name evidence="9" type="ORF">FOTG_11999</name>
</gene>
<comment type="similarity">
    <text evidence="2">Belongs to the cytochrome P450 family.</text>
</comment>
<dbReference type="PANTHER" id="PTHR24305">
    <property type="entry name" value="CYTOCHROME P450"/>
    <property type="match status" value="1"/>
</dbReference>
<name>X0LFN4_FUSOX</name>
<keyword evidence="6" id="KW-0408">Iron</keyword>
<proteinExistence type="inferred from homology"/>
<evidence type="ECO:0000256" key="6">
    <source>
        <dbReference type="ARBA" id="ARBA00023004"/>
    </source>
</evidence>
<dbReference type="GO" id="GO:0005506">
    <property type="term" value="F:iron ion binding"/>
    <property type="evidence" value="ECO:0007669"/>
    <property type="project" value="InterPro"/>
</dbReference>
<evidence type="ECO:0000256" key="2">
    <source>
        <dbReference type="ARBA" id="ARBA00010617"/>
    </source>
</evidence>
<evidence type="ECO:0000256" key="7">
    <source>
        <dbReference type="ARBA" id="ARBA00023033"/>
    </source>
</evidence>
<dbReference type="GO" id="GO:0020037">
    <property type="term" value="F:heme binding"/>
    <property type="evidence" value="ECO:0007669"/>
    <property type="project" value="InterPro"/>
</dbReference>
<dbReference type="Proteomes" id="UP000030701">
    <property type="component" value="Unassembled WGS sequence"/>
</dbReference>
<dbReference type="GO" id="GO:0004497">
    <property type="term" value="F:monooxygenase activity"/>
    <property type="evidence" value="ECO:0007669"/>
    <property type="project" value="UniProtKB-KW"/>
</dbReference>
<evidence type="ECO:0000313" key="9">
    <source>
        <dbReference type="EMBL" id="EXM19972.1"/>
    </source>
</evidence>
<evidence type="ECO:0008006" key="10">
    <source>
        <dbReference type="Google" id="ProtNLM"/>
    </source>
</evidence>
<evidence type="ECO:0000256" key="3">
    <source>
        <dbReference type="ARBA" id="ARBA00022617"/>
    </source>
</evidence>
<reference evidence="9" key="1">
    <citation type="submission" date="2011-11" db="EMBL/GenBank/DDBJ databases">
        <title>The Genome Sequence of Fusarium oxysporum Cotton.</title>
        <authorList>
            <consortium name="The Broad Institute Genome Sequencing Platform"/>
            <person name="Ma L.-J."/>
            <person name="Gale L.R."/>
            <person name="Schwartz D.C."/>
            <person name="Zhou S."/>
            <person name="Corby-Kistler H."/>
            <person name="Young S.K."/>
            <person name="Zeng Q."/>
            <person name="Gargeya S."/>
            <person name="Fitzgerald M."/>
            <person name="Haas B."/>
            <person name="Abouelleil A."/>
            <person name="Alvarado L."/>
            <person name="Arachchi H.M."/>
            <person name="Berlin A."/>
            <person name="Brown A."/>
            <person name="Chapman S.B."/>
            <person name="Chen Z."/>
            <person name="Dunbar C."/>
            <person name="Freedman E."/>
            <person name="Gearin G."/>
            <person name="Goldberg J."/>
            <person name="Griggs A."/>
            <person name="Gujja S."/>
            <person name="Heiman D."/>
            <person name="Howarth C."/>
            <person name="Larson L."/>
            <person name="Lui A."/>
            <person name="MacDonald P.J.P."/>
            <person name="Montmayeur A."/>
            <person name="Murphy C."/>
            <person name="Neiman D."/>
            <person name="Pearson M."/>
            <person name="Priest M."/>
            <person name="Roberts A."/>
            <person name="Saif S."/>
            <person name="Shea T."/>
            <person name="Shenoy N."/>
            <person name="Sisk P."/>
            <person name="Stolte C."/>
            <person name="Sykes S."/>
            <person name="Wortman J."/>
            <person name="Nusbaum C."/>
            <person name="Birren B."/>
        </authorList>
    </citation>
    <scope>NUCLEOTIDE SEQUENCE [LARGE SCALE GENOMIC DNA]</scope>
    <source>
        <strain evidence="9">25433</strain>
    </source>
</reference>
<sequence>MTLSYLSEFPTSSGIGIAVFCLLSSWWLGTTFLAWYRLRHVPGPWFAGLSYIWNGWIAYSGKQHHVFVALDEKYGSLVRIGPEVLLTSDVELVKRMSATKSSYGKSSWVDGVRFNPYHETMFAVRNPRQHDRAKARVAPAYSGRDTPNLEGAVDQQINSLISLIRRKYLSEPASGVFRTLPLLNVLSYFTLDVISKVALGTEFGCCASDSDPYRFYEGLDEHMPLMALTSDVPWIRAVMYSTTFLKYFGPRETDTHGIGPLMKVTNDNVRQRYSQDQTEKTDMLSSFKVHGLSEGNAQSETLFMFVAGSDTTAAAIRVTLFYLMSCPRVYRKLKEEIRGAIREGKGFKSNYCCSGTRATLSPSSYIRRSPYAASDNWTASERGTSWRRHNQRVLHSRWHIHRHQLLGYLRFQSPFRPRRRCLSTRTLHWSFSLQSRRDAPQRRNELWSRPMDVCWKTAGVYGAAKSVLRVAAGIRFSAYRASQSDAI</sequence>
<dbReference type="InterPro" id="IPR001128">
    <property type="entry name" value="Cyt_P450"/>
</dbReference>
<dbReference type="HOGENOM" id="CLU_560242_0_0_1"/>